<evidence type="ECO:0000313" key="3">
    <source>
        <dbReference type="Proteomes" id="UP001596138"/>
    </source>
</evidence>
<gene>
    <name evidence="2" type="ORF">ACFQGU_08045</name>
</gene>
<accession>A0ABW1T116</accession>
<reference evidence="3" key="1">
    <citation type="journal article" date="2019" name="Int. J. Syst. Evol. Microbiol.">
        <title>The Global Catalogue of Microorganisms (GCM) 10K type strain sequencing project: providing services to taxonomists for standard genome sequencing and annotation.</title>
        <authorList>
            <consortium name="The Broad Institute Genomics Platform"/>
            <consortium name="The Broad Institute Genome Sequencing Center for Infectious Disease"/>
            <person name="Wu L."/>
            <person name="Ma J."/>
        </authorList>
    </citation>
    <scope>NUCLEOTIDE SEQUENCE [LARGE SCALE GENOMIC DNA]</scope>
    <source>
        <strain evidence="3">CGMCC 4.7317</strain>
    </source>
</reference>
<comment type="caution">
    <text evidence="2">The sequence shown here is derived from an EMBL/GenBank/DDBJ whole genome shotgun (WGS) entry which is preliminary data.</text>
</comment>
<evidence type="ECO:0000259" key="1">
    <source>
        <dbReference type="Pfam" id="PF01402"/>
    </source>
</evidence>
<name>A0ABW1T116_9ACTN</name>
<dbReference type="InterPro" id="IPR002145">
    <property type="entry name" value="CopG"/>
</dbReference>
<dbReference type="SUPFAM" id="SSF47598">
    <property type="entry name" value="Ribbon-helix-helix"/>
    <property type="match status" value="1"/>
</dbReference>
<organism evidence="2 3">
    <name type="scientific">Longivirga aurantiaca</name>
    <dbReference type="NCBI Taxonomy" id="1837743"/>
    <lineage>
        <taxon>Bacteria</taxon>
        <taxon>Bacillati</taxon>
        <taxon>Actinomycetota</taxon>
        <taxon>Actinomycetes</taxon>
        <taxon>Sporichthyales</taxon>
        <taxon>Sporichthyaceae</taxon>
        <taxon>Longivirga</taxon>
    </lineage>
</organism>
<sequence length="67" mass="7796">MAMTLRLTDEETDILRALAEREHRSMQEVVRLAVLERAERAGRAVERDEVLDWAEGRYAALLERLSQ</sequence>
<dbReference type="Pfam" id="PF01402">
    <property type="entry name" value="RHH_1"/>
    <property type="match status" value="1"/>
</dbReference>
<keyword evidence="3" id="KW-1185">Reference proteome</keyword>
<dbReference type="EMBL" id="JBHSTI010000008">
    <property type="protein sequence ID" value="MFC6237825.1"/>
    <property type="molecule type" value="Genomic_DNA"/>
</dbReference>
<proteinExistence type="predicted"/>
<evidence type="ECO:0000313" key="2">
    <source>
        <dbReference type="EMBL" id="MFC6237825.1"/>
    </source>
</evidence>
<dbReference type="InterPro" id="IPR010985">
    <property type="entry name" value="Ribbon_hlx_hlx"/>
</dbReference>
<dbReference type="RefSeq" id="WP_386765477.1">
    <property type="nucleotide sequence ID" value="NZ_JBHSTI010000008.1"/>
</dbReference>
<dbReference type="Proteomes" id="UP001596138">
    <property type="component" value="Unassembled WGS sequence"/>
</dbReference>
<protein>
    <submittedName>
        <fullName evidence="2">Ribbon-helix-helix protein, CopG family</fullName>
    </submittedName>
</protein>
<feature type="domain" description="Ribbon-helix-helix protein CopG" evidence="1">
    <location>
        <begin position="4"/>
        <end position="40"/>
    </location>
</feature>